<proteinExistence type="predicted"/>
<organism evidence="2 3">
    <name type="scientific">Takifugu flavidus</name>
    <name type="common">sansaifugu</name>
    <dbReference type="NCBI Taxonomy" id="433684"/>
    <lineage>
        <taxon>Eukaryota</taxon>
        <taxon>Metazoa</taxon>
        <taxon>Chordata</taxon>
        <taxon>Craniata</taxon>
        <taxon>Vertebrata</taxon>
        <taxon>Euteleostomi</taxon>
        <taxon>Actinopterygii</taxon>
        <taxon>Neopterygii</taxon>
        <taxon>Teleostei</taxon>
        <taxon>Neoteleostei</taxon>
        <taxon>Acanthomorphata</taxon>
        <taxon>Eupercaria</taxon>
        <taxon>Tetraodontiformes</taxon>
        <taxon>Tetradontoidea</taxon>
        <taxon>Tetraodontidae</taxon>
        <taxon>Takifugu</taxon>
    </lineage>
</organism>
<reference evidence="2 3" key="1">
    <citation type="submission" date="2019-04" db="EMBL/GenBank/DDBJ databases">
        <title>Chromosome genome assembly for Takifugu flavidus.</title>
        <authorList>
            <person name="Xiao S."/>
        </authorList>
    </citation>
    <scope>NUCLEOTIDE SEQUENCE [LARGE SCALE GENOMIC DNA]</scope>
    <source>
        <strain evidence="2">HTHZ2018</strain>
        <tissue evidence="2">Muscle</tissue>
    </source>
</reference>
<feature type="region of interest" description="Disordered" evidence="1">
    <location>
        <begin position="22"/>
        <end position="73"/>
    </location>
</feature>
<dbReference type="AlphaFoldDB" id="A0A5C6PCG2"/>
<dbReference type="EMBL" id="RHFK02000005">
    <property type="protein sequence ID" value="TWW75847.1"/>
    <property type="molecule type" value="Genomic_DNA"/>
</dbReference>
<protein>
    <submittedName>
        <fullName evidence="2">Uncharacterized protein</fullName>
    </submittedName>
</protein>
<evidence type="ECO:0000256" key="1">
    <source>
        <dbReference type="SAM" id="MobiDB-lite"/>
    </source>
</evidence>
<comment type="caution">
    <text evidence="2">The sequence shown here is derived from an EMBL/GenBank/DDBJ whole genome shotgun (WGS) entry which is preliminary data.</text>
</comment>
<feature type="compositionally biased region" description="Basic and acidic residues" evidence="1">
    <location>
        <begin position="63"/>
        <end position="73"/>
    </location>
</feature>
<dbReference type="Proteomes" id="UP000324091">
    <property type="component" value="Chromosome 13"/>
</dbReference>
<accession>A0A5C6PCG2</accession>
<feature type="compositionally biased region" description="Basic and acidic residues" evidence="1">
    <location>
        <begin position="172"/>
        <end position="223"/>
    </location>
</feature>
<keyword evidence="3" id="KW-1185">Reference proteome</keyword>
<feature type="region of interest" description="Disordered" evidence="1">
    <location>
        <begin position="162"/>
        <end position="242"/>
    </location>
</feature>
<gene>
    <name evidence="2" type="ORF">D4764_13G0005090</name>
</gene>
<evidence type="ECO:0000313" key="3">
    <source>
        <dbReference type="Proteomes" id="UP000324091"/>
    </source>
</evidence>
<sequence>MQGNSSHSSSEVFHVGIQMSQMNGRARFGRQRSNRGFGHGAGSDGGASGSTQPWMGRGCSTEEGSHPREEQKANTRLMKLPVQQTEGSSGRNGCFFAFLADLQRDEPSPGPHPSGSLHTHAALDLAVIDRCYQRLPTPEEVKPGIFSMSTSTATAQILWAQEDELSGGGQMERQRDRQRQRERERDRERERQTDRQTERKTEREGERERERDRDRETERERFSPELLSLTYLTDGGRRHEQV</sequence>
<name>A0A5C6PCG2_9TELE</name>
<evidence type="ECO:0000313" key="2">
    <source>
        <dbReference type="EMBL" id="TWW75847.1"/>
    </source>
</evidence>
<feature type="compositionally biased region" description="Gly residues" evidence="1">
    <location>
        <begin position="37"/>
        <end position="48"/>
    </location>
</feature>